<accession>A0A9N9X8L2</accession>
<protein>
    <recommendedName>
        <fullName evidence="4">Dynein regulatory complex subunit 4</fullName>
    </recommendedName>
    <alternativeName>
        <fullName evidence="12">Growth arrest-specific protein 8</fullName>
    </alternativeName>
</protein>
<evidence type="ECO:0000256" key="4">
    <source>
        <dbReference type="ARBA" id="ARBA00021301"/>
    </source>
</evidence>
<dbReference type="GO" id="GO:0031514">
    <property type="term" value="C:motile cilium"/>
    <property type="evidence" value="ECO:0007669"/>
    <property type="project" value="UniProtKB-SubCell"/>
</dbReference>
<dbReference type="EMBL" id="OU898278">
    <property type="protein sequence ID" value="CAG9831719.1"/>
    <property type="molecule type" value="Genomic_DNA"/>
</dbReference>
<dbReference type="GO" id="GO:0005874">
    <property type="term" value="C:microtubule"/>
    <property type="evidence" value="ECO:0007669"/>
    <property type="project" value="UniProtKB-KW"/>
</dbReference>
<dbReference type="PANTHER" id="PTHR31543:SF0">
    <property type="entry name" value="DYNEIN REGULATORY COMPLEX SUBUNIT 4"/>
    <property type="match status" value="1"/>
</dbReference>
<evidence type="ECO:0000256" key="6">
    <source>
        <dbReference type="ARBA" id="ARBA00022701"/>
    </source>
</evidence>
<evidence type="ECO:0000313" key="16">
    <source>
        <dbReference type="Proteomes" id="UP001153709"/>
    </source>
</evidence>
<evidence type="ECO:0000256" key="7">
    <source>
        <dbReference type="ARBA" id="ARBA00022846"/>
    </source>
</evidence>
<evidence type="ECO:0000256" key="3">
    <source>
        <dbReference type="ARBA" id="ARBA00009859"/>
    </source>
</evidence>
<keyword evidence="10" id="KW-0206">Cytoskeleton</keyword>
<comment type="subcellular location">
    <subcellularLocation>
        <location evidence="1">Cell projection</location>
        <location evidence="1">Cilium</location>
        <location evidence="1">Flagellum</location>
    </subcellularLocation>
    <subcellularLocation>
        <location evidence="2">Cytoplasm</location>
        <location evidence="2">Cytoskeleton</location>
    </subcellularLocation>
</comment>
<evidence type="ECO:0000256" key="13">
    <source>
        <dbReference type="SAM" id="Coils"/>
    </source>
</evidence>
<feature type="coiled-coil region" evidence="13">
    <location>
        <begin position="64"/>
        <end position="164"/>
    </location>
</feature>
<evidence type="ECO:0000259" key="14">
    <source>
        <dbReference type="Pfam" id="PF13851"/>
    </source>
</evidence>
<evidence type="ECO:0000256" key="8">
    <source>
        <dbReference type="ARBA" id="ARBA00023054"/>
    </source>
</evidence>
<dbReference type="GO" id="GO:0031267">
    <property type="term" value="F:small GTPase binding"/>
    <property type="evidence" value="ECO:0007669"/>
    <property type="project" value="InterPro"/>
</dbReference>
<dbReference type="PANTHER" id="PTHR31543">
    <property type="entry name" value="DYNEIN REGULATORY COMPLEX SUBUNIT 4"/>
    <property type="match status" value="1"/>
</dbReference>
<keyword evidence="9" id="KW-0969">Cilium</keyword>
<evidence type="ECO:0000256" key="2">
    <source>
        <dbReference type="ARBA" id="ARBA00004245"/>
    </source>
</evidence>
<keyword evidence="7" id="KW-0282">Flagellum</keyword>
<dbReference type="AlphaFoldDB" id="A0A9N9X8L2"/>
<keyword evidence="8 13" id="KW-0175">Coiled coil</keyword>
<evidence type="ECO:0000256" key="12">
    <source>
        <dbReference type="ARBA" id="ARBA00031568"/>
    </source>
</evidence>
<keyword evidence="5" id="KW-0963">Cytoplasm</keyword>
<evidence type="ECO:0000256" key="1">
    <source>
        <dbReference type="ARBA" id="ARBA00004230"/>
    </source>
</evidence>
<evidence type="ECO:0000256" key="11">
    <source>
        <dbReference type="ARBA" id="ARBA00023273"/>
    </source>
</evidence>
<proteinExistence type="inferred from homology"/>
<reference evidence="15" key="1">
    <citation type="submission" date="2022-01" db="EMBL/GenBank/DDBJ databases">
        <authorList>
            <person name="King R."/>
        </authorList>
    </citation>
    <scope>NUCLEOTIDE SEQUENCE</scope>
</reference>
<dbReference type="InterPro" id="IPR025593">
    <property type="entry name" value="GAS8_dom"/>
</dbReference>
<dbReference type="OrthoDB" id="275583at2759"/>
<gene>
    <name evidence="15" type="ORF">DIABBA_LOCUS5289</name>
</gene>
<dbReference type="GO" id="GO:0048870">
    <property type="term" value="P:cell motility"/>
    <property type="evidence" value="ECO:0007669"/>
    <property type="project" value="InterPro"/>
</dbReference>
<keyword evidence="6" id="KW-0493">Microtubule</keyword>
<evidence type="ECO:0000313" key="15">
    <source>
        <dbReference type="EMBL" id="CAG9831719.1"/>
    </source>
</evidence>
<evidence type="ECO:0000256" key="10">
    <source>
        <dbReference type="ARBA" id="ARBA00023212"/>
    </source>
</evidence>
<comment type="similarity">
    <text evidence="3">Belongs to the DRC4 family.</text>
</comment>
<dbReference type="Pfam" id="PF13851">
    <property type="entry name" value="GAS"/>
    <property type="match status" value="1"/>
</dbReference>
<keyword evidence="16" id="KW-1185">Reference proteome</keyword>
<sequence>MEMKYEKKYADLRSHLNNKHDMEISEVEERKNEHISNLIKHHEKAFNEMKNYYNDITLNNLALISSLKDQMEILRKQNERMTKQVADLTAENKRLTNPLKAALDQIKEYKRQLENYERDKQALANTKLMLSQKVKSLEDLRWSYDALELRFETLQKERDELHNRFVQAVLEVQQKTSVKNLLLNKRIHTLTQVAEHREIVIAELQAATKTPPQRTNQKLEEILAKKNATISDLQYELARVCKAHDDLLETFEEKLQQYGIPKQELGFIPLRIIPEGQGGLATGPAGLVTENR</sequence>
<name>A0A9N9X8L2_DIABA</name>
<dbReference type="GO" id="GO:0008017">
    <property type="term" value="F:microtubule binding"/>
    <property type="evidence" value="ECO:0007669"/>
    <property type="project" value="InterPro"/>
</dbReference>
<evidence type="ECO:0000256" key="5">
    <source>
        <dbReference type="ARBA" id="ARBA00022490"/>
    </source>
</evidence>
<dbReference type="InterPro" id="IPR039308">
    <property type="entry name" value="GAS8"/>
</dbReference>
<feature type="domain" description="Growth arrest-specific protein 8" evidence="14">
    <location>
        <begin position="37"/>
        <end position="233"/>
    </location>
</feature>
<keyword evidence="11" id="KW-0966">Cell projection</keyword>
<dbReference type="GO" id="GO:0005794">
    <property type="term" value="C:Golgi apparatus"/>
    <property type="evidence" value="ECO:0007669"/>
    <property type="project" value="TreeGrafter"/>
</dbReference>
<organism evidence="15 16">
    <name type="scientific">Diabrotica balteata</name>
    <name type="common">Banded cucumber beetle</name>
    <dbReference type="NCBI Taxonomy" id="107213"/>
    <lineage>
        <taxon>Eukaryota</taxon>
        <taxon>Metazoa</taxon>
        <taxon>Ecdysozoa</taxon>
        <taxon>Arthropoda</taxon>
        <taxon>Hexapoda</taxon>
        <taxon>Insecta</taxon>
        <taxon>Pterygota</taxon>
        <taxon>Neoptera</taxon>
        <taxon>Endopterygota</taxon>
        <taxon>Coleoptera</taxon>
        <taxon>Polyphaga</taxon>
        <taxon>Cucujiformia</taxon>
        <taxon>Chrysomeloidea</taxon>
        <taxon>Chrysomelidae</taxon>
        <taxon>Galerucinae</taxon>
        <taxon>Diabroticina</taxon>
        <taxon>Diabroticites</taxon>
        <taxon>Diabrotica</taxon>
    </lineage>
</organism>
<evidence type="ECO:0000256" key="9">
    <source>
        <dbReference type="ARBA" id="ARBA00023069"/>
    </source>
</evidence>
<dbReference type="Proteomes" id="UP001153709">
    <property type="component" value="Chromosome 3"/>
</dbReference>